<evidence type="ECO:0000256" key="6">
    <source>
        <dbReference type="RuleBase" id="RU004453"/>
    </source>
</evidence>
<dbReference type="PANTHER" id="PTHR11177:SF317">
    <property type="entry name" value="CHITINASE 12-RELATED"/>
    <property type="match status" value="1"/>
</dbReference>
<accession>F8L3S1</accession>
<dbReference type="Proteomes" id="UP000000496">
    <property type="component" value="Chromosome gsn.131"/>
</dbReference>
<dbReference type="InterPro" id="IPR011583">
    <property type="entry name" value="Chitinase_II/V-like_cat"/>
</dbReference>
<dbReference type="InterPro" id="IPR050314">
    <property type="entry name" value="Glycosyl_Hydrlase_18"/>
</dbReference>
<dbReference type="SUPFAM" id="SSF51445">
    <property type="entry name" value="(Trans)glycosidases"/>
    <property type="match status" value="1"/>
</dbReference>
<dbReference type="GO" id="GO:0005975">
    <property type="term" value="P:carbohydrate metabolic process"/>
    <property type="evidence" value="ECO:0007669"/>
    <property type="project" value="InterPro"/>
</dbReference>
<dbReference type="Gene3D" id="3.20.20.80">
    <property type="entry name" value="Glycosidases"/>
    <property type="match status" value="1"/>
</dbReference>
<dbReference type="STRING" id="331113.SNE_A20620"/>
<evidence type="ECO:0000256" key="3">
    <source>
        <dbReference type="ARBA" id="ARBA00022801"/>
    </source>
</evidence>
<evidence type="ECO:0000256" key="1">
    <source>
        <dbReference type="ARBA" id="ARBA00000822"/>
    </source>
</evidence>
<dbReference type="RefSeq" id="WP_013944405.1">
    <property type="nucleotide sequence ID" value="NC_015713.1"/>
</dbReference>
<evidence type="ECO:0000256" key="2">
    <source>
        <dbReference type="ARBA" id="ARBA00012729"/>
    </source>
</evidence>
<evidence type="ECO:0000259" key="7">
    <source>
        <dbReference type="PROSITE" id="PS51910"/>
    </source>
</evidence>
<evidence type="ECO:0000313" key="8">
    <source>
        <dbReference type="EMBL" id="CCB89939.1"/>
    </source>
</evidence>
<dbReference type="InterPro" id="IPR001579">
    <property type="entry name" value="Glyco_hydro_18_chit_AS"/>
</dbReference>
<dbReference type="EC" id="3.2.1.14" evidence="2"/>
<dbReference type="PROSITE" id="PS51910">
    <property type="entry name" value="GH18_2"/>
    <property type="match status" value="1"/>
</dbReference>
<name>F8L3S1_SIMNZ</name>
<reference key="1">
    <citation type="journal article" date="2011" name="Mol. Biol. Evol.">
        <title>Unity in variety -- the pan-genome of the Chlamydiae.</title>
        <authorList>
            <person name="Collingro A."/>
            <person name="Tischler P."/>
            <person name="Weinmaier T."/>
            <person name="Penz T."/>
            <person name="Heinz E."/>
            <person name="Brunham R.C."/>
            <person name="Read T.D."/>
            <person name="Bavoil P.M."/>
            <person name="Sachse K."/>
            <person name="Kahane S."/>
            <person name="Friedman M.G."/>
            <person name="Rattei T."/>
            <person name="Myers G.S.A."/>
            <person name="Horn M."/>
        </authorList>
    </citation>
    <scope>NUCLEOTIDE SEQUENCE</scope>
    <source>
        <strain>Z</strain>
    </source>
</reference>
<dbReference type="CDD" id="cd00598">
    <property type="entry name" value="GH18_chitinase-like"/>
    <property type="match status" value="1"/>
</dbReference>
<organism evidence="8 9">
    <name type="scientific">Simkania negevensis (strain ATCC VR-1471 / DSM 27360 / Z)</name>
    <dbReference type="NCBI Taxonomy" id="331113"/>
    <lineage>
        <taxon>Bacteria</taxon>
        <taxon>Pseudomonadati</taxon>
        <taxon>Chlamydiota</taxon>
        <taxon>Chlamydiia</taxon>
        <taxon>Parachlamydiales</taxon>
        <taxon>Simkaniaceae</taxon>
        <taxon>Simkania</taxon>
    </lineage>
</organism>
<reference evidence="8 9" key="2">
    <citation type="journal article" date="2011" name="Mol. Biol. Evol.">
        <title>Unity in variety--the pan-genome of the Chlamydiae.</title>
        <authorList>
            <person name="Collingro A."/>
            <person name="Tischler P."/>
            <person name="Weinmaier T."/>
            <person name="Penz T."/>
            <person name="Heinz E."/>
            <person name="Brunham R.C."/>
            <person name="Read T.D."/>
            <person name="Bavoil P.M."/>
            <person name="Sachse K."/>
            <person name="Kahane S."/>
            <person name="Friedman M.G."/>
            <person name="Rattei T."/>
            <person name="Myers G.S."/>
            <person name="Horn M."/>
        </authorList>
    </citation>
    <scope>NUCLEOTIDE SEQUENCE [LARGE SCALE GENOMIC DNA]</scope>
    <source>
        <strain evidence="9">ATCC VR-1471 / Z</strain>
    </source>
</reference>
<dbReference type="GO" id="GO:0008061">
    <property type="term" value="F:chitin binding"/>
    <property type="evidence" value="ECO:0007669"/>
    <property type="project" value="InterPro"/>
</dbReference>
<dbReference type="PANTHER" id="PTHR11177">
    <property type="entry name" value="CHITINASE"/>
    <property type="match status" value="1"/>
</dbReference>
<dbReference type="PROSITE" id="PS01095">
    <property type="entry name" value="GH18_1"/>
    <property type="match status" value="1"/>
</dbReference>
<dbReference type="GO" id="GO:0008843">
    <property type="term" value="F:endochitinase activity"/>
    <property type="evidence" value="ECO:0007669"/>
    <property type="project" value="UniProtKB-EC"/>
</dbReference>
<dbReference type="InterPro" id="IPR001223">
    <property type="entry name" value="Glyco_hydro18_cat"/>
</dbReference>
<protein>
    <recommendedName>
        <fullName evidence="2">chitinase</fullName>
        <ecNumber evidence="2">3.2.1.14</ecNumber>
    </recommendedName>
</protein>
<dbReference type="OrthoDB" id="9775889at2"/>
<evidence type="ECO:0000313" key="9">
    <source>
        <dbReference type="Proteomes" id="UP000000496"/>
    </source>
</evidence>
<evidence type="ECO:0000256" key="4">
    <source>
        <dbReference type="ARBA" id="ARBA00023295"/>
    </source>
</evidence>
<comment type="catalytic activity">
    <reaction evidence="1">
        <text>Random endo-hydrolysis of N-acetyl-beta-D-glucosaminide (1-&gt;4)-beta-linkages in chitin and chitodextrins.</text>
        <dbReference type="EC" id="3.2.1.14"/>
    </reaction>
</comment>
<dbReference type="HOGENOM" id="CLU_867811_0_0_0"/>
<dbReference type="eggNOG" id="COG3325">
    <property type="taxonomic scope" value="Bacteria"/>
</dbReference>
<keyword evidence="4 5" id="KW-0326">Glycosidase</keyword>
<dbReference type="InterPro" id="IPR017853">
    <property type="entry name" value="GH"/>
</dbReference>
<comment type="similarity">
    <text evidence="6">Belongs to the glycosyl hydrolase 18 family.</text>
</comment>
<feature type="domain" description="GH18" evidence="7">
    <location>
        <begin position="7"/>
        <end position="271"/>
    </location>
</feature>
<dbReference type="SMART" id="SM00636">
    <property type="entry name" value="Glyco_18"/>
    <property type="match status" value="1"/>
</dbReference>
<dbReference type="EMBL" id="FR872582">
    <property type="protein sequence ID" value="CCB89939.1"/>
    <property type="molecule type" value="Genomic_DNA"/>
</dbReference>
<evidence type="ECO:0000256" key="5">
    <source>
        <dbReference type="RuleBase" id="RU000489"/>
    </source>
</evidence>
<dbReference type="Pfam" id="PF00704">
    <property type="entry name" value="Glyco_hydro_18"/>
    <property type="match status" value="1"/>
</dbReference>
<proteinExistence type="inferred from homology"/>
<dbReference type="KEGG" id="sng:SNE_A20620"/>
<gene>
    <name evidence="8" type="ordered locus">SNE_A20620</name>
</gene>
<sequence length="274" mass="29971">MTQAVNPSIESYKDSWANFDQNTIDAMLDSMHVNVINVSFATFSPSGDHTFTINGVEATPEQLKYFIEKAHEKGIQVKIAIGGATYGLSGMLKTPEDAQGMASAISDFINQYGLDGVDLDIEDYPAADLQIDLIKDLRAQLGPDKLISYTAKAPASTTQPYADVIKGAYNELDGINIMAYDYGPGYDYKQDAQTLINWGVPPQMIKVGLMPGYDDMGTYTSKEDIEAVAEYAKDQGLGGVMTWDLDRDYTNQDGLGQNVATNTIWDAFHSSHMA</sequence>
<keyword evidence="9" id="KW-1185">Reference proteome</keyword>
<dbReference type="AlphaFoldDB" id="F8L3S1"/>
<keyword evidence="3 5" id="KW-0378">Hydrolase</keyword>